<evidence type="ECO:0000259" key="1">
    <source>
        <dbReference type="PROSITE" id="PS51186"/>
    </source>
</evidence>
<dbReference type="InterPro" id="IPR016181">
    <property type="entry name" value="Acyl_CoA_acyltransferase"/>
</dbReference>
<sequence length="282" mass="31529">MPKPLPAHLTLTTRRALPRDVPSIATILASAPDDGSVYQYPTYFEHPEEWKQLHREWLGPDMYNPTHLMRVAVVRQEGSEDETIVGFSSWGKRVPDGHSGKTKAGNIWESWGEVIDLTPPAAAEPTQESKLDTSKAMEYEEMHHDAVRRNLAKQESLSPTQSTPCYQLTGLSIRPEYQGYGIASLLVRWGLERAAEEGLPVFTAGETQGVDFYEKALGFHKIKGSEYWLDEEGRDISDEEVASGNEAWKSENGGVSGAEMVWCPKGYKLEVRGDVYLGNLME</sequence>
<name>A0AAV9GCE5_9PEZI</name>
<keyword evidence="3" id="KW-1185">Reference proteome</keyword>
<proteinExistence type="predicted"/>
<dbReference type="InterPro" id="IPR000182">
    <property type="entry name" value="GNAT_dom"/>
</dbReference>
<dbReference type="GO" id="GO:0016747">
    <property type="term" value="F:acyltransferase activity, transferring groups other than amino-acyl groups"/>
    <property type="evidence" value="ECO:0007669"/>
    <property type="project" value="InterPro"/>
</dbReference>
<dbReference type="EMBL" id="MU865964">
    <property type="protein sequence ID" value="KAK4445560.1"/>
    <property type="molecule type" value="Genomic_DNA"/>
</dbReference>
<gene>
    <name evidence="2" type="ORF">QBC34DRAFT_413051</name>
</gene>
<dbReference type="PROSITE" id="PS51186">
    <property type="entry name" value="GNAT"/>
    <property type="match status" value="1"/>
</dbReference>
<dbReference type="CDD" id="cd04301">
    <property type="entry name" value="NAT_SF"/>
    <property type="match status" value="1"/>
</dbReference>
<dbReference type="Gene3D" id="3.40.630.30">
    <property type="match status" value="1"/>
</dbReference>
<organism evidence="2 3">
    <name type="scientific">Podospora aff. communis PSN243</name>
    <dbReference type="NCBI Taxonomy" id="3040156"/>
    <lineage>
        <taxon>Eukaryota</taxon>
        <taxon>Fungi</taxon>
        <taxon>Dikarya</taxon>
        <taxon>Ascomycota</taxon>
        <taxon>Pezizomycotina</taxon>
        <taxon>Sordariomycetes</taxon>
        <taxon>Sordariomycetidae</taxon>
        <taxon>Sordariales</taxon>
        <taxon>Podosporaceae</taxon>
        <taxon>Podospora</taxon>
    </lineage>
</organism>
<dbReference type="Proteomes" id="UP001321760">
    <property type="component" value="Unassembled WGS sequence"/>
</dbReference>
<feature type="domain" description="N-acetyltransferase" evidence="1">
    <location>
        <begin position="156"/>
        <end position="237"/>
    </location>
</feature>
<reference evidence="2" key="2">
    <citation type="submission" date="2023-05" db="EMBL/GenBank/DDBJ databases">
        <authorList>
            <consortium name="Lawrence Berkeley National Laboratory"/>
            <person name="Steindorff A."/>
            <person name="Hensen N."/>
            <person name="Bonometti L."/>
            <person name="Westerberg I."/>
            <person name="Brannstrom I.O."/>
            <person name="Guillou S."/>
            <person name="Cros-Aarteil S."/>
            <person name="Calhoun S."/>
            <person name="Haridas S."/>
            <person name="Kuo A."/>
            <person name="Mondo S."/>
            <person name="Pangilinan J."/>
            <person name="Riley R."/>
            <person name="Labutti K."/>
            <person name="Andreopoulos B."/>
            <person name="Lipzen A."/>
            <person name="Chen C."/>
            <person name="Yanf M."/>
            <person name="Daum C."/>
            <person name="Ng V."/>
            <person name="Clum A."/>
            <person name="Ohm R."/>
            <person name="Martin F."/>
            <person name="Silar P."/>
            <person name="Natvig D."/>
            <person name="Lalanne C."/>
            <person name="Gautier V."/>
            <person name="Ament-Velasquez S.L."/>
            <person name="Kruys A."/>
            <person name="Hutchinson M.I."/>
            <person name="Powell A.J."/>
            <person name="Barry K."/>
            <person name="Miller A.N."/>
            <person name="Grigoriev I.V."/>
            <person name="Debuchy R."/>
            <person name="Gladieux P."/>
            <person name="Thoren M.H."/>
            <person name="Johannesson H."/>
        </authorList>
    </citation>
    <scope>NUCLEOTIDE SEQUENCE</scope>
    <source>
        <strain evidence="2">PSN243</strain>
    </source>
</reference>
<evidence type="ECO:0000313" key="2">
    <source>
        <dbReference type="EMBL" id="KAK4445560.1"/>
    </source>
</evidence>
<dbReference type="Pfam" id="PF00583">
    <property type="entry name" value="Acetyltransf_1"/>
    <property type="match status" value="1"/>
</dbReference>
<comment type="caution">
    <text evidence="2">The sequence shown here is derived from an EMBL/GenBank/DDBJ whole genome shotgun (WGS) entry which is preliminary data.</text>
</comment>
<dbReference type="PANTHER" id="PTHR42791">
    <property type="entry name" value="GNAT FAMILY ACETYLTRANSFERASE"/>
    <property type="match status" value="1"/>
</dbReference>
<reference evidence="2" key="1">
    <citation type="journal article" date="2023" name="Mol. Phylogenet. Evol.">
        <title>Genome-scale phylogeny and comparative genomics of the fungal order Sordariales.</title>
        <authorList>
            <person name="Hensen N."/>
            <person name="Bonometti L."/>
            <person name="Westerberg I."/>
            <person name="Brannstrom I.O."/>
            <person name="Guillou S."/>
            <person name="Cros-Aarteil S."/>
            <person name="Calhoun S."/>
            <person name="Haridas S."/>
            <person name="Kuo A."/>
            <person name="Mondo S."/>
            <person name="Pangilinan J."/>
            <person name="Riley R."/>
            <person name="LaButti K."/>
            <person name="Andreopoulos B."/>
            <person name="Lipzen A."/>
            <person name="Chen C."/>
            <person name="Yan M."/>
            <person name="Daum C."/>
            <person name="Ng V."/>
            <person name="Clum A."/>
            <person name="Steindorff A."/>
            <person name="Ohm R.A."/>
            <person name="Martin F."/>
            <person name="Silar P."/>
            <person name="Natvig D.O."/>
            <person name="Lalanne C."/>
            <person name="Gautier V."/>
            <person name="Ament-Velasquez S.L."/>
            <person name="Kruys A."/>
            <person name="Hutchinson M.I."/>
            <person name="Powell A.J."/>
            <person name="Barry K."/>
            <person name="Miller A.N."/>
            <person name="Grigoriev I.V."/>
            <person name="Debuchy R."/>
            <person name="Gladieux P."/>
            <person name="Hiltunen Thoren M."/>
            <person name="Johannesson H."/>
        </authorList>
    </citation>
    <scope>NUCLEOTIDE SEQUENCE</scope>
    <source>
        <strain evidence="2">PSN243</strain>
    </source>
</reference>
<dbReference type="InterPro" id="IPR052523">
    <property type="entry name" value="Trichothecene_AcTrans"/>
</dbReference>
<protein>
    <submittedName>
        <fullName evidence="2">Acyl-n-acyltransferase</fullName>
    </submittedName>
</protein>
<dbReference type="PANTHER" id="PTHR42791:SF1">
    <property type="entry name" value="N-ACETYLTRANSFERASE DOMAIN-CONTAINING PROTEIN"/>
    <property type="match status" value="1"/>
</dbReference>
<dbReference type="SUPFAM" id="SSF55729">
    <property type="entry name" value="Acyl-CoA N-acyltransferases (Nat)"/>
    <property type="match status" value="1"/>
</dbReference>
<accession>A0AAV9GCE5</accession>
<evidence type="ECO:0000313" key="3">
    <source>
        <dbReference type="Proteomes" id="UP001321760"/>
    </source>
</evidence>
<dbReference type="AlphaFoldDB" id="A0AAV9GCE5"/>